<gene>
    <name evidence="10" type="ORF">SAMN04488109_4665</name>
</gene>
<evidence type="ECO:0000256" key="5">
    <source>
        <dbReference type="ARBA" id="ARBA00022989"/>
    </source>
</evidence>
<dbReference type="STRING" id="947013.SAMN04488109_4665"/>
<dbReference type="SUPFAM" id="SSF82185">
    <property type="entry name" value="Histone H3 K4-specific methyltransferase SET7/9 N-terminal domain"/>
    <property type="match status" value="1"/>
</dbReference>
<dbReference type="InterPro" id="IPR022764">
    <property type="entry name" value="Peptidase_S54_rhomboid_dom"/>
</dbReference>
<dbReference type="InterPro" id="IPR050925">
    <property type="entry name" value="Rhomboid_protease_S54"/>
</dbReference>
<keyword evidence="11" id="KW-1185">Reference proteome</keyword>
<dbReference type="EMBL" id="FQWQ01000003">
    <property type="protein sequence ID" value="SHH61915.1"/>
    <property type="molecule type" value="Genomic_DNA"/>
</dbReference>
<protein>
    <submittedName>
        <fullName evidence="10">Membrane associated serine protease, rhomboid family</fullName>
    </submittedName>
</protein>
<feature type="transmembrane region" description="Helical" evidence="8">
    <location>
        <begin position="94"/>
        <end position="112"/>
    </location>
</feature>
<feature type="domain" description="Peptidase S54 rhomboid" evidence="9">
    <location>
        <begin position="53"/>
        <end position="189"/>
    </location>
</feature>
<evidence type="ECO:0000256" key="3">
    <source>
        <dbReference type="ARBA" id="ARBA00022692"/>
    </source>
</evidence>
<dbReference type="InterPro" id="IPR035952">
    <property type="entry name" value="Rhomboid-like_sf"/>
</dbReference>
<dbReference type="PANTHER" id="PTHR43731:SF14">
    <property type="entry name" value="PRESENILIN-ASSOCIATED RHOMBOID-LIKE PROTEIN, MITOCHONDRIAL"/>
    <property type="match status" value="1"/>
</dbReference>
<dbReference type="Pfam" id="PF01694">
    <property type="entry name" value="Rhomboid"/>
    <property type="match status" value="1"/>
</dbReference>
<keyword evidence="10" id="KW-0645">Protease</keyword>
<feature type="transmembrane region" description="Helical" evidence="8">
    <location>
        <begin position="58"/>
        <end position="82"/>
    </location>
</feature>
<evidence type="ECO:0000259" key="9">
    <source>
        <dbReference type="Pfam" id="PF01694"/>
    </source>
</evidence>
<proteinExistence type="inferred from homology"/>
<dbReference type="Gene3D" id="3.90.930.1">
    <property type="match status" value="1"/>
</dbReference>
<evidence type="ECO:0000256" key="6">
    <source>
        <dbReference type="ARBA" id="ARBA00023136"/>
    </source>
</evidence>
<feature type="transmembrane region" description="Helical" evidence="8">
    <location>
        <begin position="173"/>
        <end position="192"/>
    </location>
</feature>
<dbReference type="GO" id="GO:0016020">
    <property type="term" value="C:membrane"/>
    <property type="evidence" value="ECO:0007669"/>
    <property type="project" value="UniProtKB-SubCell"/>
</dbReference>
<comment type="subcellular location">
    <subcellularLocation>
        <location evidence="1">Membrane</location>
        <topology evidence="1">Multi-pass membrane protein</topology>
    </subcellularLocation>
</comment>
<feature type="transmembrane region" description="Helical" evidence="8">
    <location>
        <begin position="199"/>
        <end position="216"/>
    </location>
</feature>
<feature type="region of interest" description="Disordered" evidence="7">
    <location>
        <begin position="331"/>
        <end position="351"/>
    </location>
</feature>
<keyword evidence="3 8" id="KW-0812">Transmembrane</keyword>
<dbReference type="Gene3D" id="1.20.1540.10">
    <property type="entry name" value="Rhomboid-like"/>
    <property type="match status" value="1"/>
</dbReference>
<evidence type="ECO:0000313" key="11">
    <source>
        <dbReference type="Proteomes" id="UP000184212"/>
    </source>
</evidence>
<feature type="transmembrane region" description="Helical" evidence="8">
    <location>
        <begin position="118"/>
        <end position="135"/>
    </location>
</feature>
<dbReference type="InterPro" id="IPR011652">
    <property type="entry name" value="MORN_2"/>
</dbReference>
<evidence type="ECO:0000256" key="7">
    <source>
        <dbReference type="SAM" id="MobiDB-lite"/>
    </source>
</evidence>
<reference evidence="10 11" key="1">
    <citation type="submission" date="2016-11" db="EMBL/GenBank/DDBJ databases">
        <authorList>
            <person name="Jaros S."/>
            <person name="Januszkiewicz K."/>
            <person name="Wedrychowicz H."/>
        </authorList>
    </citation>
    <scope>NUCLEOTIDE SEQUENCE [LARGE SCALE GENOMIC DNA]</scope>
    <source>
        <strain evidence="10 11">DSM 24574</strain>
    </source>
</reference>
<dbReference type="Pfam" id="PF07661">
    <property type="entry name" value="MORN_2"/>
    <property type="match status" value="2"/>
</dbReference>
<dbReference type="GO" id="GO:0004252">
    <property type="term" value="F:serine-type endopeptidase activity"/>
    <property type="evidence" value="ECO:0007669"/>
    <property type="project" value="InterPro"/>
</dbReference>
<keyword evidence="5 8" id="KW-1133">Transmembrane helix</keyword>
<dbReference type="PANTHER" id="PTHR43731">
    <property type="entry name" value="RHOMBOID PROTEASE"/>
    <property type="match status" value="1"/>
</dbReference>
<organism evidence="10 11">
    <name type="scientific">Chryseolinea serpens</name>
    <dbReference type="NCBI Taxonomy" id="947013"/>
    <lineage>
        <taxon>Bacteria</taxon>
        <taxon>Pseudomonadati</taxon>
        <taxon>Bacteroidota</taxon>
        <taxon>Cytophagia</taxon>
        <taxon>Cytophagales</taxon>
        <taxon>Fulvivirgaceae</taxon>
        <taxon>Chryseolinea</taxon>
    </lineage>
</organism>
<evidence type="ECO:0000256" key="1">
    <source>
        <dbReference type="ARBA" id="ARBA00004141"/>
    </source>
</evidence>
<keyword evidence="4" id="KW-0378">Hydrolase</keyword>
<evidence type="ECO:0000256" key="4">
    <source>
        <dbReference type="ARBA" id="ARBA00022801"/>
    </source>
</evidence>
<keyword evidence="6 8" id="KW-0472">Membrane</keyword>
<evidence type="ECO:0000313" key="10">
    <source>
        <dbReference type="EMBL" id="SHH61915.1"/>
    </source>
</evidence>
<dbReference type="Gene3D" id="2.20.110.10">
    <property type="entry name" value="Histone H3 K4-specific methyltransferase SET7/9 N-terminal domain"/>
    <property type="match status" value="1"/>
</dbReference>
<evidence type="ECO:0000256" key="2">
    <source>
        <dbReference type="ARBA" id="ARBA00009045"/>
    </source>
</evidence>
<accession>A0A1M5UFT9</accession>
<dbReference type="GO" id="GO:0006508">
    <property type="term" value="P:proteolysis"/>
    <property type="evidence" value="ECO:0007669"/>
    <property type="project" value="UniProtKB-KW"/>
</dbReference>
<comment type="similarity">
    <text evidence="2">Belongs to the peptidase S54 family.</text>
</comment>
<name>A0A1M5UFT9_9BACT</name>
<dbReference type="SUPFAM" id="SSF144091">
    <property type="entry name" value="Rhomboid-like"/>
    <property type="match status" value="1"/>
</dbReference>
<feature type="transmembrane region" description="Helical" evidence="8">
    <location>
        <begin position="147"/>
        <end position="167"/>
    </location>
</feature>
<dbReference type="Proteomes" id="UP000184212">
    <property type="component" value="Unassembled WGS sequence"/>
</dbReference>
<evidence type="ECO:0000256" key="8">
    <source>
        <dbReference type="SAM" id="Phobius"/>
    </source>
</evidence>
<feature type="transmembrane region" description="Helical" evidence="8">
    <location>
        <begin position="7"/>
        <end position="25"/>
    </location>
</feature>
<sequence>MKNQPIATYVLMAINFVAYAILAIHQQSPILDTVDIITILKAGANFNPFTLGGEPWRLITSMFLHFHILHLLVNMFALYSLGRDLEEGVGSLRFVILYFICGLAGGVMSLAFNVYVPSAGASGALFGLFAYRLVADLLGTYEDRQQFTSVIINFVIFLVIMTGVSFFMNLDHAAHAGGFVAGVVLAVLHVKLRVLIDNRYLAVIAVALPFTLLLLPKGQLQYYRIYQRVRATEDQTHHYFRDLRTDAELGDSLRLILTSWQDIRQSLKDLPSVPQKLAADTASMKMYVGFRADETAYRVNLILRESYVYMDSLEVVAAKLGTVPPLQYGLTFTKRPSEPEPDSTDSPSPSMAMKKVFFDSAWRETDDPNTARFYRIGTQDSAGRWQGPVRDYYRDGAIQMKGQYLRGMKNGIFLYYSERGTYSSAGRYDKEESIGRWEIYHWNGKLESEVFYNGEGYTRSVWDSLGNPQVENGRGKAIRWYTTGQVSEEGPYQNGRRDGDWYGFHPDGKPYFHEIYRDNRIVRGVSEDRKGKRYVYDQTSLYAFPVKGMAEYRKYLFLNTRKPPGFKSGTVKLVFNVGADGSMWDFVIIEGVSSEHDAEAIRLIKEGPPWRPGLLHGYEKLPSQGYIEVIF</sequence>
<dbReference type="AlphaFoldDB" id="A0A1M5UFT9"/>